<evidence type="ECO:0000256" key="2">
    <source>
        <dbReference type="ARBA" id="ARBA00023015"/>
    </source>
</evidence>
<keyword evidence="7" id="KW-1185">Reference proteome</keyword>
<organism evidence="6 7">
    <name type="scientific">Amycolatopsis xylanica</name>
    <dbReference type="NCBI Taxonomy" id="589385"/>
    <lineage>
        <taxon>Bacteria</taxon>
        <taxon>Bacillati</taxon>
        <taxon>Actinomycetota</taxon>
        <taxon>Actinomycetes</taxon>
        <taxon>Pseudonocardiales</taxon>
        <taxon>Pseudonocardiaceae</taxon>
        <taxon>Amycolatopsis</taxon>
    </lineage>
</organism>
<evidence type="ECO:0000256" key="1">
    <source>
        <dbReference type="ARBA" id="ARBA00022491"/>
    </source>
</evidence>
<dbReference type="InterPro" id="IPR000551">
    <property type="entry name" value="MerR-type_HTH_dom"/>
</dbReference>
<dbReference type="Proteomes" id="UP000199515">
    <property type="component" value="Unassembled WGS sequence"/>
</dbReference>
<name>A0A1H3R509_9PSEU</name>
<accession>A0A1H3R509</accession>
<dbReference type="InterPro" id="IPR009061">
    <property type="entry name" value="DNA-bd_dom_put_sf"/>
</dbReference>
<dbReference type="SUPFAM" id="SSF46955">
    <property type="entry name" value="Putative DNA-binding domain"/>
    <property type="match status" value="1"/>
</dbReference>
<dbReference type="Pfam" id="PF13411">
    <property type="entry name" value="MerR_1"/>
    <property type="match status" value="1"/>
</dbReference>
<proteinExistence type="predicted"/>
<keyword evidence="1" id="KW-0678">Repressor</keyword>
<dbReference type="InterPro" id="IPR047057">
    <property type="entry name" value="MerR_fam"/>
</dbReference>
<feature type="domain" description="HTH merR-type" evidence="5">
    <location>
        <begin position="3"/>
        <end position="72"/>
    </location>
</feature>
<dbReference type="PROSITE" id="PS50937">
    <property type="entry name" value="HTH_MERR_2"/>
    <property type="match status" value="1"/>
</dbReference>
<sequence>MIMWPIGEVAARLGLAVSALRYWDERGLVRPTLRRSGKRFYGEEELHRLAVAKMLQDTGLLSLDEIATVVHGPARGDDWRDVLRARLALVRDQQAKLARAEAFLEHFLTCPRRDPVADCPHLRVGDE</sequence>
<reference evidence="6 7" key="1">
    <citation type="submission" date="2016-10" db="EMBL/GenBank/DDBJ databases">
        <authorList>
            <person name="de Groot N.N."/>
        </authorList>
    </citation>
    <scope>NUCLEOTIDE SEQUENCE [LARGE SCALE GENOMIC DNA]</scope>
    <source>
        <strain evidence="6 7">CPCC 202699</strain>
    </source>
</reference>
<dbReference type="GO" id="GO:0003700">
    <property type="term" value="F:DNA-binding transcription factor activity"/>
    <property type="evidence" value="ECO:0007669"/>
    <property type="project" value="InterPro"/>
</dbReference>
<keyword evidence="2" id="KW-0805">Transcription regulation</keyword>
<gene>
    <name evidence="6" type="ORF">SAMN05421504_110278</name>
</gene>
<dbReference type="PROSITE" id="PS00552">
    <property type="entry name" value="HTH_MERR_1"/>
    <property type="match status" value="1"/>
</dbReference>
<dbReference type="GO" id="GO:0003677">
    <property type="term" value="F:DNA binding"/>
    <property type="evidence" value="ECO:0007669"/>
    <property type="project" value="UniProtKB-KW"/>
</dbReference>
<dbReference type="PANTHER" id="PTHR30204">
    <property type="entry name" value="REDOX-CYCLING DRUG-SENSING TRANSCRIPTIONAL ACTIVATOR SOXR"/>
    <property type="match status" value="1"/>
</dbReference>
<evidence type="ECO:0000259" key="5">
    <source>
        <dbReference type="PROSITE" id="PS50937"/>
    </source>
</evidence>
<dbReference type="PRINTS" id="PR00040">
    <property type="entry name" value="HTHMERR"/>
</dbReference>
<keyword evidence="4" id="KW-0804">Transcription</keyword>
<evidence type="ECO:0000313" key="7">
    <source>
        <dbReference type="Proteomes" id="UP000199515"/>
    </source>
</evidence>
<evidence type="ECO:0000256" key="4">
    <source>
        <dbReference type="ARBA" id="ARBA00023163"/>
    </source>
</evidence>
<dbReference type="Gene3D" id="1.10.1660.10">
    <property type="match status" value="1"/>
</dbReference>
<evidence type="ECO:0000256" key="3">
    <source>
        <dbReference type="ARBA" id="ARBA00023125"/>
    </source>
</evidence>
<dbReference type="AlphaFoldDB" id="A0A1H3R509"/>
<dbReference type="PANTHER" id="PTHR30204:SF69">
    <property type="entry name" value="MERR-FAMILY TRANSCRIPTIONAL REGULATOR"/>
    <property type="match status" value="1"/>
</dbReference>
<dbReference type="EMBL" id="FNON01000010">
    <property type="protein sequence ID" value="SDZ20777.1"/>
    <property type="molecule type" value="Genomic_DNA"/>
</dbReference>
<keyword evidence="3 6" id="KW-0238">DNA-binding</keyword>
<dbReference type="STRING" id="589385.SAMN05421504_110278"/>
<evidence type="ECO:0000313" key="6">
    <source>
        <dbReference type="EMBL" id="SDZ20777.1"/>
    </source>
</evidence>
<protein>
    <submittedName>
        <fullName evidence="6">DNA-binding transcriptional regulator, MerR family</fullName>
    </submittedName>
</protein>
<dbReference type="SMART" id="SM00422">
    <property type="entry name" value="HTH_MERR"/>
    <property type="match status" value="1"/>
</dbReference>